<reference evidence="2 3" key="1">
    <citation type="journal article" date="2023" name="Sci. Data">
        <title>Genome assembly of the Korean intertidal mud-creeper Batillaria attramentaria.</title>
        <authorList>
            <person name="Patra A.K."/>
            <person name="Ho P.T."/>
            <person name="Jun S."/>
            <person name="Lee S.J."/>
            <person name="Kim Y."/>
            <person name="Won Y.J."/>
        </authorList>
    </citation>
    <scope>NUCLEOTIDE SEQUENCE [LARGE SCALE GENOMIC DNA]</scope>
    <source>
        <strain evidence="2">Wonlab-2016</strain>
    </source>
</reference>
<accession>A0ABD0LFC4</accession>
<dbReference type="PANTHER" id="PTHR14256">
    <property type="entry name" value="NADH-UBIQUINONE OXIDOREDUCTASE MLRQ SUBUNIT"/>
    <property type="match status" value="1"/>
</dbReference>
<evidence type="ECO:0000313" key="2">
    <source>
        <dbReference type="EMBL" id="KAK7497757.1"/>
    </source>
</evidence>
<protein>
    <submittedName>
        <fullName evidence="2">Uncharacterized protein</fullName>
    </submittedName>
</protein>
<comment type="caution">
    <text evidence="2">The sequence shown here is derived from an EMBL/GenBank/DDBJ whole genome shotgun (WGS) entry which is preliminary data.</text>
</comment>
<evidence type="ECO:0000313" key="3">
    <source>
        <dbReference type="Proteomes" id="UP001519460"/>
    </source>
</evidence>
<dbReference type="InterPro" id="IPR010530">
    <property type="entry name" value="B12D"/>
</dbReference>
<proteinExistence type="predicted"/>
<dbReference type="PANTHER" id="PTHR14256:SF3">
    <property type="entry name" value="NORMAL MUCOSA OF ESOPHAGUS-SPECIFIC GENE 1 PROTEIN"/>
    <property type="match status" value="1"/>
</dbReference>
<keyword evidence="1" id="KW-0812">Transmembrane</keyword>
<feature type="transmembrane region" description="Helical" evidence="1">
    <location>
        <begin position="41"/>
        <end position="64"/>
    </location>
</feature>
<evidence type="ECO:0000256" key="1">
    <source>
        <dbReference type="SAM" id="Phobius"/>
    </source>
</evidence>
<dbReference type="EMBL" id="JACVVK020000055">
    <property type="protein sequence ID" value="KAK7497757.1"/>
    <property type="molecule type" value="Genomic_DNA"/>
</dbReference>
<dbReference type="Pfam" id="PF06522">
    <property type="entry name" value="B12D"/>
    <property type="match status" value="1"/>
</dbReference>
<organism evidence="2 3">
    <name type="scientific">Batillaria attramentaria</name>
    <dbReference type="NCBI Taxonomy" id="370345"/>
    <lineage>
        <taxon>Eukaryota</taxon>
        <taxon>Metazoa</taxon>
        <taxon>Spiralia</taxon>
        <taxon>Lophotrochozoa</taxon>
        <taxon>Mollusca</taxon>
        <taxon>Gastropoda</taxon>
        <taxon>Caenogastropoda</taxon>
        <taxon>Sorbeoconcha</taxon>
        <taxon>Cerithioidea</taxon>
        <taxon>Batillariidae</taxon>
        <taxon>Batillaria</taxon>
    </lineage>
</organism>
<dbReference type="Proteomes" id="UP001519460">
    <property type="component" value="Unassembled WGS sequence"/>
</dbReference>
<keyword evidence="1" id="KW-0472">Membrane</keyword>
<sequence length="116" mass="12741">MAPATAMPCGVIKLAAAGHAPQVQLRTFGFGLRAFKRFPELIPLAAIISTTCVGAVSFMGYALATKPDVRLNKNSSLPPWERVKPTEKRKIFVMNQKYAPIPELERLKGEIGSYRP</sequence>
<keyword evidence="3" id="KW-1185">Reference proteome</keyword>
<gene>
    <name evidence="2" type="ORF">BaRGS_00010891</name>
</gene>
<name>A0ABD0LFC4_9CAEN</name>
<keyword evidence="1" id="KW-1133">Transmembrane helix</keyword>
<dbReference type="AlphaFoldDB" id="A0ABD0LFC4"/>